<evidence type="ECO:0000256" key="1">
    <source>
        <dbReference type="ARBA" id="ARBA00010876"/>
    </source>
</evidence>
<feature type="region of interest" description="Disordered" evidence="2">
    <location>
        <begin position="50"/>
        <end position="167"/>
    </location>
</feature>
<feature type="domain" description="Pseudouridine synthase RsuA/RluA-like" evidence="3">
    <location>
        <begin position="511"/>
        <end position="578"/>
    </location>
</feature>
<dbReference type="Pfam" id="PF00849">
    <property type="entry name" value="PseudoU_synth_2"/>
    <property type="match status" value="2"/>
</dbReference>
<dbReference type="STRING" id="3055.A0A2K3D9P1"/>
<organism evidence="4 5">
    <name type="scientific">Chlamydomonas reinhardtii</name>
    <name type="common">Chlamydomonas smithii</name>
    <dbReference type="NCBI Taxonomy" id="3055"/>
    <lineage>
        <taxon>Eukaryota</taxon>
        <taxon>Viridiplantae</taxon>
        <taxon>Chlorophyta</taxon>
        <taxon>core chlorophytes</taxon>
        <taxon>Chlorophyceae</taxon>
        <taxon>CS clade</taxon>
        <taxon>Chlamydomonadales</taxon>
        <taxon>Chlamydomonadaceae</taxon>
        <taxon>Chlamydomonas</taxon>
    </lineage>
</organism>
<keyword evidence="5" id="KW-1185">Reference proteome</keyword>
<dbReference type="GO" id="GO:0009982">
    <property type="term" value="F:pseudouridine synthase activity"/>
    <property type="evidence" value="ECO:0000318"/>
    <property type="project" value="GO_Central"/>
</dbReference>
<feature type="region of interest" description="Disordered" evidence="2">
    <location>
        <begin position="337"/>
        <end position="364"/>
    </location>
</feature>
<dbReference type="KEGG" id="cre:CHLRE_10g428400v5"/>
<dbReference type="AlphaFoldDB" id="A0A2K3D9P1"/>
<comment type="similarity">
    <text evidence="1">Belongs to the pseudouridine synthase RluA family.</text>
</comment>
<dbReference type="Gene3D" id="3.30.2350.10">
    <property type="entry name" value="Pseudouridine synthase"/>
    <property type="match status" value="1"/>
</dbReference>
<dbReference type="InterPro" id="IPR050188">
    <property type="entry name" value="RluA_PseudoU_synthase"/>
</dbReference>
<dbReference type="OrthoDB" id="428658at2759"/>
<sequence>MARYLASRAWASSAAACTGLGGAEAAVGPGVWALLGLAGGASPSWRCIASQTPQAAAQQDKEQQHQEEPLSRHEAAPQPAQKRAGVPGASSSLRDDVAYGSIGGRVRSRPAVADTRTPDTASTAGSASTSAPDSSREGSSSAASSINSSSSSSSGSSPAGSRSTKSAVRGADILHRFREEGFAATPPVSFIRGMPAPTAMSWLRRRGPEVPHAVLYRLFRQRQVRLYDGDKVVRVRGCRQLANGEQLLFPASLRPAAEAGAGPGGGLMEAAGAGARDAAAAGRAASHGEAGPGPGSRAGSAGVVVGAGAAVTAAGVTAAVAQRSTLFKPAGGAAATAAVGGAGGGSNSGSSSSRGGSSGLLTPQLLTPERVRRWVLGVQPGLVFINKPAGVRVHGRAAGDVDSAGGRDGGGPTLDSVMGEALRFGEQDEPKLVHRLDAQASGVMVVARNADAAAWLSAAFRGKSRQALAEEEGEQGEDARGGGRGRGRGRQDPRGRQGRGRDADDIPEDLYVARTYWAFLAGDLQPRQSGRIRFPVAVDGSFYPAVSSYRVRGTGCGVTWVELTPETGRRHQLRIHCARKLGAPIIGDGRYGYGGLPPRLGLRDRLPPEWWALLGEDPRVVALRLQQQAAEQAEAEVEAGAAVAGAGSGGARAGRGGRGRSASPGAARAAVPSVPIMLHARELVIKRPGKSPLVAVAPLPRYVRELMEAAGWPLPRDG</sequence>
<dbReference type="RefSeq" id="XP_042919989.1">
    <property type="nucleotide sequence ID" value="XM_043066592.1"/>
</dbReference>
<gene>
    <name evidence="4" type="ORF">CHLRE_10g428400v5</name>
</gene>
<accession>A0A2K3D9P1</accession>
<dbReference type="PANTHER" id="PTHR21600">
    <property type="entry name" value="MITOCHONDRIAL RNA PSEUDOURIDINE SYNTHASE"/>
    <property type="match status" value="1"/>
</dbReference>
<dbReference type="SUPFAM" id="SSF55120">
    <property type="entry name" value="Pseudouridine synthase"/>
    <property type="match status" value="1"/>
</dbReference>
<name>A0A2K3D9P1_CHLRE</name>
<dbReference type="InParanoid" id="A0A2K3D9P1"/>
<dbReference type="EMBL" id="CM008971">
    <property type="protein sequence ID" value="PNW77243.1"/>
    <property type="molecule type" value="Genomic_DNA"/>
</dbReference>
<proteinExistence type="inferred from homology"/>
<feature type="domain" description="Pseudouridine synthase RsuA/RluA-like" evidence="3">
    <location>
        <begin position="382"/>
        <end position="463"/>
    </location>
</feature>
<feature type="compositionally biased region" description="Gly residues" evidence="2">
    <location>
        <begin position="646"/>
        <end position="656"/>
    </location>
</feature>
<dbReference type="Gramene" id="PNW77243">
    <property type="protein sequence ID" value="PNW77243"/>
    <property type="gene ID" value="CHLRE_10g428400v5"/>
</dbReference>
<dbReference type="Proteomes" id="UP000006906">
    <property type="component" value="Chromosome 10"/>
</dbReference>
<dbReference type="InterPro" id="IPR006145">
    <property type="entry name" value="PsdUridine_synth_RsuA/RluA"/>
</dbReference>
<feature type="region of interest" description="Disordered" evidence="2">
    <location>
        <begin position="645"/>
        <end position="666"/>
    </location>
</feature>
<dbReference type="ExpressionAtlas" id="A0A2K3D9P1">
    <property type="expression patterns" value="baseline"/>
</dbReference>
<evidence type="ECO:0000313" key="4">
    <source>
        <dbReference type="EMBL" id="PNW77243.1"/>
    </source>
</evidence>
<feature type="compositionally biased region" description="Basic and acidic residues" evidence="2">
    <location>
        <begin position="489"/>
        <end position="504"/>
    </location>
</feature>
<dbReference type="GeneID" id="5728141"/>
<dbReference type="CDD" id="cd02869">
    <property type="entry name" value="PseudoU_synth_RluA_like"/>
    <property type="match status" value="1"/>
</dbReference>
<dbReference type="GO" id="GO:0000455">
    <property type="term" value="P:enzyme-directed rRNA pseudouridine synthesis"/>
    <property type="evidence" value="ECO:0000318"/>
    <property type="project" value="GO_Central"/>
</dbReference>
<dbReference type="PANTHER" id="PTHR21600:SF87">
    <property type="entry name" value="RNA PSEUDOURIDYLATE SYNTHASE DOMAIN-CONTAINING PROTEIN 1"/>
    <property type="match status" value="1"/>
</dbReference>
<evidence type="ECO:0000259" key="3">
    <source>
        <dbReference type="Pfam" id="PF00849"/>
    </source>
</evidence>
<evidence type="ECO:0000256" key="2">
    <source>
        <dbReference type="SAM" id="MobiDB-lite"/>
    </source>
</evidence>
<evidence type="ECO:0000313" key="5">
    <source>
        <dbReference type="Proteomes" id="UP000006906"/>
    </source>
</evidence>
<dbReference type="GO" id="GO:0003723">
    <property type="term" value="F:RNA binding"/>
    <property type="evidence" value="ECO:0007669"/>
    <property type="project" value="InterPro"/>
</dbReference>
<reference evidence="4 5" key="1">
    <citation type="journal article" date="2007" name="Science">
        <title>The Chlamydomonas genome reveals the evolution of key animal and plant functions.</title>
        <authorList>
            <person name="Merchant S.S."/>
            <person name="Prochnik S.E."/>
            <person name="Vallon O."/>
            <person name="Harris E.H."/>
            <person name="Karpowicz S.J."/>
            <person name="Witman G.B."/>
            <person name="Terry A."/>
            <person name="Salamov A."/>
            <person name="Fritz-Laylin L.K."/>
            <person name="Marechal-Drouard L."/>
            <person name="Marshall W.F."/>
            <person name="Qu L.H."/>
            <person name="Nelson D.R."/>
            <person name="Sanderfoot A.A."/>
            <person name="Spalding M.H."/>
            <person name="Kapitonov V.V."/>
            <person name="Ren Q."/>
            <person name="Ferris P."/>
            <person name="Lindquist E."/>
            <person name="Shapiro H."/>
            <person name="Lucas S.M."/>
            <person name="Grimwood J."/>
            <person name="Schmutz J."/>
            <person name="Cardol P."/>
            <person name="Cerutti H."/>
            <person name="Chanfreau G."/>
            <person name="Chen C.L."/>
            <person name="Cognat V."/>
            <person name="Croft M.T."/>
            <person name="Dent R."/>
            <person name="Dutcher S."/>
            <person name="Fernandez E."/>
            <person name="Fukuzawa H."/>
            <person name="Gonzalez-Ballester D."/>
            <person name="Gonzalez-Halphen D."/>
            <person name="Hallmann A."/>
            <person name="Hanikenne M."/>
            <person name="Hippler M."/>
            <person name="Inwood W."/>
            <person name="Jabbari K."/>
            <person name="Kalanon M."/>
            <person name="Kuras R."/>
            <person name="Lefebvre P.A."/>
            <person name="Lemaire S.D."/>
            <person name="Lobanov A.V."/>
            <person name="Lohr M."/>
            <person name="Manuell A."/>
            <person name="Meier I."/>
            <person name="Mets L."/>
            <person name="Mittag M."/>
            <person name="Mittelmeier T."/>
            <person name="Moroney J.V."/>
            <person name="Moseley J."/>
            <person name="Napoli C."/>
            <person name="Nedelcu A.M."/>
            <person name="Niyogi K."/>
            <person name="Novoselov S.V."/>
            <person name="Paulsen I.T."/>
            <person name="Pazour G."/>
            <person name="Purton S."/>
            <person name="Ral J.P."/>
            <person name="Riano-Pachon D.M."/>
            <person name="Riekhof W."/>
            <person name="Rymarquis L."/>
            <person name="Schroda M."/>
            <person name="Stern D."/>
            <person name="Umen J."/>
            <person name="Willows R."/>
            <person name="Wilson N."/>
            <person name="Zimmer S.L."/>
            <person name="Allmer J."/>
            <person name="Balk J."/>
            <person name="Bisova K."/>
            <person name="Chen C.J."/>
            <person name="Elias M."/>
            <person name="Gendler K."/>
            <person name="Hauser C."/>
            <person name="Lamb M.R."/>
            <person name="Ledford H."/>
            <person name="Long J.C."/>
            <person name="Minagawa J."/>
            <person name="Page M.D."/>
            <person name="Pan J."/>
            <person name="Pootakham W."/>
            <person name="Roje S."/>
            <person name="Rose A."/>
            <person name="Stahlberg E."/>
            <person name="Terauchi A.M."/>
            <person name="Yang P."/>
            <person name="Ball S."/>
            <person name="Bowler C."/>
            <person name="Dieckmann C.L."/>
            <person name="Gladyshev V.N."/>
            <person name="Green P."/>
            <person name="Jorgensen R."/>
            <person name="Mayfield S."/>
            <person name="Mueller-Roeber B."/>
            <person name="Rajamani S."/>
            <person name="Sayre R.T."/>
            <person name="Brokstein P."/>
            <person name="Dubchak I."/>
            <person name="Goodstein D."/>
            <person name="Hornick L."/>
            <person name="Huang Y.W."/>
            <person name="Jhaveri J."/>
            <person name="Luo Y."/>
            <person name="Martinez D."/>
            <person name="Ngau W.C."/>
            <person name="Otillar B."/>
            <person name="Poliakov A."/>
            <person name="Porter A."/>
            <person name="Szajkowski L."/>
            <person name="Werner G."/>
            <person name="Zhou K."/>
            <person name="Grigoriev I.V."/>
            <person name="Rokhsar D.S."/>
            <person name="Grossman A.R."/>
        </authorList>
    </citation>
    <scope>NUCLEOTIDE SEQUENCE [LARGE SCALE GENOMIC DNA]</scope>
    <source>
        <strain evidence="5">CC-503</strain>
    </source>
</reference>
<protein>
    <recommendedName>
        <fullName evidence="3">Pseudouridine synthase RsuA/RluA-like domain-containing protein</fullName>
    </recommendedName>
</protein>
<dbReference type="InterPro" id="IPR020103">
    <property type="entry name" value="PsdUridine_synth_cat_dom_sf"/>
</dbReference>
<feature type="compositionally biased region" description="Low complexity" evidence="2">
    <location>
        <begin position="118"/>
        <end position="167"/>
    </location>
</feature>
<feature type="compositionally biased region" description="Basic and acidic residues" evidence="2">
    <location>
        <begin position="59"/>
        <end position="75"/>
    </location>
</feature>
<feature type="region of interest" description="Disordered" evidence="2">
    <location>
        <begin position="467"/>
        <end position="504"/>
    </location>
</feature>